<feature type="compositionally biased region" description="Basic and acidic residues" evidence="1">
    <location>
        <begin position="1"/>
        <end position="19"/>
    </location>
</feature>
<dbReference type="InterPro" id="IPR004244">
    <property type="entry name" value="Transposase_22"/>
</dbReference>
<feature type="region of interest" description="Disordered" evidence="1">
    <location>
        <begin position="1"/>
        <end position="25"/>
    </location>
</feature>
<dbReference type="AlphaFoldDB" id="A0AAV7VLJ4"/>
<organism evidence="2 3">
    <name type="scientific">Pleurodeles waltl</name>
    <name type="common">Iberian ribbed newt</name>
    <dbReference type="NCBI Taxonomy" id="8319"/>
    <lineage>
        <taxon>Eukaryota</taxon>
        <taxon>Metazoa</taxon>
        <taxon>Chordata</taxon>
        <taxon>Craniata</taxon>
        <taxon>Vertebrata</taxon>
        <taxon>Euteleostomi</taxon>
        <taxon>Amphibia</taxon>
        <taxon>Batrachia</taxon>
        <taxon>Caudata</taxon>
        <taxon>Salamandroidea</taxon>
        <taxon>Salamandridae</taxon>
        <taxon>Pleurodelinae</taxon>
        <taxon>Pleurodeles</taxon>
    </lineage>
</organism>
<evidence type="ECO:0000313" key="2">
    <source>
        <dbReference type="EMBL" id="KAJ1201460.1"/>
    </source>
</evidence>
<evidence type="ECO:0000256" key="1">
    <source>
        <dbReference type="SAM" id="MobiDB-lite"/>
    </source>
</evidence>
<feature type="region of interest" description="Disordered" evidence="1">
    <location>
        <begin position="130"/>
        <end position="153"/>
    </location>
</feature>
<sequence length="389" mass="43449">MLTEVAKNHDPVSKGDLRGRGAVSPEIAGTLSKNIEKECGSPHFEGEMTDEQRSRVGPNAVNLGETNCNVEPRSLILDITSQENEDMVKSLSISGPKNLSLNLRGKEEQLIGIKGGHGLLDTIESFFSLSDQSKDSDSDEEIPLTESDLEGSSSANIWASNHLTCRRKSFEQPSSRGNLGTKFSGEPPNTQDEVCEMQWDYTTTQQAFLKVDSTNNNSMGPGVEGPAETPSLEPIYHTMVHNHEQTQKESRKGKLANRQLQLSIKKVVKSCQYIGTQIASMETRTEELETEVKAAAAQTVTQGQQILDIQWILEDAENRQRLNNLRILGIAEGQDTRAYIVSLFKKAFPDHLEWNWEIEIQRAHRFPLMRKKQTLDASKEQSYPRAIVI</sequence>
<feature type="compositionally biased region" description="Basic and acidic residues" evidence="1">
    <location>
        <begin position="42"/>
        <end position="54"/>
    </location>
</feature>
<feature type="region of interest" description="Disordered" evidence="1">
    <location>
        <begin position="169"/>
        <end position="189"/>
    </location>
</feature>
<dbReference type="Proteomes" id="UP001066276">
    <property type="component" value="Chromosome 2_1"/>
</dbReference>
<feature type="region of interest" description="Disordered" evidence="1">
    <location>
        <begin position="42"/>
        <end position="65"/>
    </location>
</feature>
<gene>
    <name evidence="2" type="ORF">NDU88_005269</name>
</gene>
<evidence type="ECO:0000313" key="3">
    <source>
        <dbReference type="Proteomes" id="UP001066276"/>
    </source>
</evidence>
<dbReference type="Gene3D" id="3.30.70.1820">
    <property type="entry name" value="L1 transposable element, RRM domain"/>
    <property type="match status" value="1"/>
</dbReference>
<dbReference type="EMBL" id="JANPWB010000003">
    <property type="protein sequence ID" value="KAJ1201460.1"/>
    <property type="molecule type" value="Genomic_DNA"/>
</dbReference>
<proteinExistence type="predicted"/>
<name>A0AAV7VLJ4_PLEWA</name>
<protein>
    <submittedName>
        <fullName evidence="2">Uncharacterized protein</fullName>
    </submittedName>
</protein>
<reference evidence="2" key="1">
    <citation type="journal article" date="2022" name="bioRxiv">
        <title>Sequencing and chromosome-scale assembly of the giantPleurodeles waltlgenome.</title>
        <authorList>
            <person name="Brown T."/>
            <person name="Elewa A."/>
            <person name="Iarovenko S."/>
            <person name="Subramanian E."/>
            <person name="Araus A.J."/>
            <person name="Petzold A."/>
            <person name="Susuki M."/>
            <person name="Suzuki K.-i.T."/>
            <person name="Hayashi T."/>
            <person name="Toyoda A."/>
            <person name="Oliveira C."/>
            <person name="Osipova E."/>
            <person name="Leigh N.D."/>
            <person name="Simon A."/>
            <person name="Yun M.H."/>
        </authorList>
    </citation>
    <scope>NUCLEOTIDE SEQUENCE</scope>
    <source>
        <strain evidence="2">20211129_DDA</strain>
        <tissue evidence="2">Liver</tissue>
    </source>
</reference>
<keyword evidence="3" id="KW-1185">Reference proteome</keyword>
<comment type="caution">
    <text evidence="2">The sequence shown here is derived from an EMBL/GenBank/DDBJ whole genome shotgun (WGS) entry which is preliminary data.</text>
</comment>
<dbReference type="PANTHER" id="PTHR11505">
    <property type="entry name" value="L1 TRANSPOSABLE ELEMENT-RELATED"/>
    <property type="match status" value="1"/>
</dbReference>
<feature type="compositionally biased region" description="Acidic residues" evidence="1">
    <location>
        <begin position="137"/>
        <end position="149"/>
    </location>
</feature>
<accession>A0AAV7VLJ4</accession>